<comment type="function">
    <text evidence="10">Releases the supercoiling and torsional tension of DNA, which is introduced during the DNA replication and transcription, by transiently cleaving and rejoining one strand of the DNA duplex. Introduces a single-strand break via transesterification at a target site in duplex DNA. The scissile phosphodiester is attacked by the catalytic tyrosine of the enzyme, resulting in the formation of a DNA-(5'-phosphotyrosyl)-enzyme intermediate and the expulsion of a 3'-OH DNA strand. The free DNA strand then undergoes passage around the unbroken strand, thus removing DNA supercoils. Finally, in the religation step, the DNA 3'-OH attacks the covalent intermediate to expel the active-site tyrosine and restore the DNA phosphodiester backbone.</text>
</comment>
<dbReference type="CDD" id="cd03363">
    <property type="entry name" value="TOPRIM_TopoIA_TopoI"/>
    <property type="match status" value="1"/>
</dbReference>
<feature type="site" description="Interaction with DNA" evidence="10">
    <location>
        <position position="302"/>
    </location>
</feature>
<comment type="subunit">
    <text evidence="10">Monomer.</text>
</comment>
<evidence type="ECO:0000256" key="10">
    <source>
        <dbReference type="HAMAP-Rule" id="MF_00952"/>
    </source>
</evidence>
<dbReference type="Gene3D" id="1.10.460.10">
    <property type="entry name" value="Topoisomerase I, domain 2"/>
    <property type="match status" value="1"/>
</dbReference>
<evidence type="ECO:0000256" key="2">
    <source>
        <dbReference type="ARBA" id="ARBA00009446"/>
    </source>
</evidence>
<feature type="site" description="Interaction with DNA" evidence="10">
    <location>
        <position position="155"/>
    </location>
</feature>
<organism evidence="13 14">
    <name type="scientific">Thermotalea metallivorans</name>
    <dbReference type="NCBI Taxonomy" id="520762"/>
    <lineage>
        <taxon>Bacteria</taxon>
        <taxon>Bacillati</taxon>
        <taxon>Bacillota</taxon>
        <taxon>Clostridia</taxon>
        <taxon>Peptostreptococcales</taxon>
        <taxon>Thermotaleaceae</taxon>
        <taxon>Thermotalea</taxon>
    </lineage>
</organism>
<feature type="site" description="Interaction with DNA" evidence="10">
    <location>
        <position position="140"/>
    </location>
</feature>
<evidence type="ECO:0000313" key="13">
    <source>
        <dbReference type="EMBL" id="KXG75737.1"/>
    </source>
</evidence>
<dbReference type="InterPro" id="IPR005733">
    <property type="entry name" value="TopoI_bac-type"/>
</dbReference>
<dbReference type="InterPro" id="IPR013498">
    <property type="entry name" value="Topo_IA_Znf"/>
</dbReference>
<accession>A0A140L5B2</accession>
<evidence type="ECO:0000256" key="8">
    <source>
        <dbReference type="ARBA" id="ARBA00023125"/>
    </source>
</evidence>
<keyword evidence="8 10" id="KW-0238">DNA-binding</keyword>
<dbReference type="InterPro" id="IPR003601">
    <property type="entry name" value="Topo_IA_2"/>
</dbReference>
<evidence type="ECO:0000256" key="5">
    <source>
        <dbReference type="ARBA" id="ARBA00022833"/>
    </source>
</evidence>
<dbReference type="InterPro" id="IPR003602">
    <property type="entry name" value="Topo_IA_DNA-bd_dom"/>
</dbReference>
<evidence type="ECO:0000256" key="1">
    <source>
        <dbReference type="ARBA" id="ARBA00000213"/>
    </source>
</evidence>
<dbReference type="EC" id="5.6.2.1" evidence="10"/>
<evidence type="ECO:0000256" key="3">
    <source>
        <dbReference type="ARBA" id="ARBA00022723"/>
    </source>
</evidence>
<dbReference type="PROSITE" id="PS50880">
    <property type="entry name" value="TOPRIM"/>
    <property type="match status" value="1"/>
</dbReference>
<dbReference type="InterPro" id="IPR013497">
    <property type="entry name" value="Topo_IA_cen"/>
</dbReference>
<evidence type="ECO:0000256" key="6">
    <source>
        <dbReference type="ARBA" id="ARBA00022842"/>
    </source>
</evidence>
<dbReference type="PATRIC" id="fig|520762.4.peg.1657"/>
<evidence type="ECO:0000313" key="14">
    <source>
        <dbReference type="Proteomes" id="UP000070456"/>
    </source>
</evidence>
<dbReference type="CDD" id="cd00186">
    <property type="entry name" value="TOP1Ac"/>
    <property type="match status" value="1"/>
</dbReference>
<dbReference type="Pfam" id="PF01751">
    <property type="entry name" value="Toprim"/>
    <property type="match status" value="1"/>
</dbReference>
<dbReference type="PROSITE" id="PS00396">
    <property type="entry name" value="TOPO_IA_1"/>
    <property type="match status" value="1"/>
</dbReference>
<dbReference type="InterPro" id="IPR013825">
    <property type="entry name" value="Topo_IA_cen_sub2"/>
</dbReference>
<feature type="site" description="Interaction with DNA" evidence="10">
    <location>
        <position position="139"/>
    </location>
</feature>
<feature type="site" description="Interaction with DNA" evidence="10">
    <location>
        <position position="33"/>
    </location>
</feature>
<keyword evidence="3" id="KW-0479">Metal-binding</keyword>
<feature type="site" description="Interaction with DNA" evidence="10">
    <location>
        <position position="143"/>
    </location>
</feature>
<dbReference type="InterPro" id="IPR006171">
    <property type="entry name" value="TOPRIM_dom"/>
</dbReference>
<dbReference type="Pfam" id="PF01396">
    <property type="entry name" value="Zn_ribbon_Top1"/>
    <property type="match status" value="3"/>
</dbReference>
<dbReference type="PROSITE" id="PS52039">
    <property type="entry name" value="TOPO_IA_2"/>
    <property type="match status" value="1"/>
</dbReference>
<feature type="domain" description="Toprim" evidence="11">
    <location>
        <begin position="3"/>
        <end position="114"/>
    </location>
</feature>
<dbReference type="InterPro" id="IPR013824">
    <property type="entry name" value="Topo_IA_cen_sub1"/>
</dbReference>
<feature type="site" description="Interaction with DNA" evidence="10">
    <location>
        <position position="148"/>
    </location>
</feature>
<dbReference type="SMART" id="SM00437">
    <property type="entry name" value="TOP1Ac"/>
    <property type="match status" value="1"/>
</dbReference>
<evidence type="ECO:0000259" key="11">
    <source>
        <dbReference type="PROSITE" id="PS50880"/>
    </source>
</evidence>
<dbReference type="EMBL" id="LOEE01000031">
    <property type="protein sequence ID" value="KXG75737.1"/>
    <property type="molecule type" value="Genomic_DNA"/>
</dbReference>
<dbReference type="SMART" id="SM00436">
    <property type="entry name" value="TOP1Bc"/>
    <property type="match status" value="1"/>
</dbReference>
<dbReference type="RefSeq" id="WP_068556093.1">
    <property type="nucleotide sequence ID" value="NZ_LOEE01000031.1"/>
</dbReference>
<protein>
    <recommendedName>
        <fullName evidence="10">DNA topoisomerase 1</fullName>
        <ecNumber evidence="10">5.6.2.1</ecNumber>
    </recommendedName>
    <alternativeName>
        <fullName evidence="10">DNA topoisomerase I</fullName>
    </alternativeName>
</protein>
<comment type="caution">
    <text evidence="13">The sequence shown here is derived from an EMBL/GenBank/DDBJ whole genome shotgun (WGS) entry which is preliminary data.</text>
</comment>
<keyword evidence="14" id="KW-1185">Reference proteome</keyword>
<evidence type="ECO:0000256" key="9">
    <source>
        <dbReference type="ARBA" id="ARBA00023235"/>
    </source>
</evidence>
<feature type="site" description="Interaction with DNA" evidence="10">
    <location>
        <position position="487"/>
    </location>
</feature>
<dbReference type="GO" id="GO:0006265">
    <property type="term" value="P:DNA topological change"/>
    <property type="evidence" value="ECO:0007669"/>
    <property type="project" value="UniProtKB-UniRule"/>
</dbReference>
<dbReference type="STRING" id="520762.AN619_14910"/>
<dbReference type="HAMAP" id="MF_00952">
    <property type="entry name" value="Topoisom_1_prok"/>
    <property type="match status" value="1"/>
</dbReference>
<dbReference type="Gene3D" id="3.40.50.140">
    <property type="match status" value="1"/>
</dbReference>
<keyword evidence="6" id="KW-0460">Magnesium</keyword>
<feature type="domain" description="Topo IA-type catalytic" evidence="12">
    <location>
        <begin position="129"/>
        <end position="555"/>
    </location>
</feature>
<reference evidence="13 14" key="1">
    <citation type="submission" date="2015-12" db="EMBL/GenBank/DDBJ databases">
        <title>Draft genome sequence of the thermoanaerobe Thermotalea metallivorans, an isolate from the runoff channel of the Great Artesian Basin, Australia.</title>
        <authorList>
            <person name="Patel B.K."/>
        </authorList>
    </citation>
    <scope>NUCLEOTIDE SEQUENCE [LARGE SCALE GENOMIC DNA]</scope>
    <source>
        <strain evidence="13 14">B2-1</strain>
    </source>
</reference>
<keyword evidence="9 10" id="KW-0413">Isomerase</keyword>
<dbReference type="Gene3D" id="3.30.65.10">
    <property type="entry name" value="Bacterial Topoisomerase I, domain 1"/>
    <property type="match status" value="2"/>
</dbReference>
<dbReference type="Gene3D" id="1.10.290.10">
    <property type="entry name" value="Topoisomerase I, domain 4"/>
    <property type="match status" value="1"/>
</dbReference>
<comment type="catalytic activity">
    <reaction evidence="1 10">
        <text>ATP-independent breakage of single-stranded DNA, followed by passage and rejoining.</text>
        <dbReference type="EC" id="5.6.2.1"/>
    </reaction>
</comment>
<dbReference type="SMART" id="SM00493">
    <property type="entry name" value="TOPRIM"/>
    <property type="match status" value="1"/>
</dbReference>
<dbReference type="InterPro" id="IPR023405">
    <property type="entry name" value="Topo_IA_core_domain"/>
</dbReference>
<dbReference type="InterPro" id="IPR000380">
    <property type="entry name" value="Topo_IA"/>
</dbReference>
<evidence type="ECO:0000256" key="7">
    <source>
        <dbReference type="ARBA" id="ARBA00023029"/>
    </source>
</evidence>
<keyword evidence="4" id="KW-0863">Zinc-finger</keyword>
<dbReference type="NCBIfam" id="TIGR01051">
    <property type="entry name" value="topA_bact"/>
    <property type="match status" value="1"/>
</dbReference>
<dbReference type="Pfam" id="PF01131">
    <property type="entry name" value="Topoisom_bac"/>
    <property type="match status" value="1"/>
</dbReference>
<evidence type="ECO:0000259" key="12">
    <source>
        <dbReference type="PROSITE" id="PS52039"/>
    </source>
</evidence>
<evidence type="ECO:0000256" key="4">
    <source>
        <dbReference type="ARBA" id="ARBA00022771"/>
    </source>
</evidence>
<dbReference type="AlphaFoldDB" id="A0A140L5B2"/>
<name>A0A140L5B2_9FIRM</name>
<gene>
    <name evidence="10 13" type="primary">topA</name>
    <name evidence="13" type="ORF">AN619_14910</name>
</gene>
<dbReference type="InterPro" id="IPR034149">
    <property type="entry name" value="TOPRIM_TopoI"/>
</dbReference>
<dbReference type="GO" id="GO:0005694">
    <property type="term" value="C:chromosome"/>
    <property type="evidence" value="ECO:0007669"/>
    <property type="project" value="InterPro"/>
</dbReference>
<comment type="similarity">
    <text evidence="2 10">Belongs to the type IA topoisomerase family.</text>
</comment>
<dbReference type="SUPFAM" id="SSF56712">
    <property type="entry name" value="Prokaryotic type I DNA topoisomerase"/>
    <property type="match status" value="1"/>
</dbReference>
<dbReference type="SUPFAM" id="SSF57783">
    <property type="entry name" value="Zinc beta-ribbon"/>
    <property type="match status" value="1"/>
</dbReference>
<keyword evidence="5" id="KW-0862">Zinc</keyword>
<dbReference type="PANTHER" id="PTHR42785">
    <property type="entry name" value="DNA TOPOISOMERASE, TYPE IA, CORE"/>
    <property type="match status" value="1"/>
</dbReference>
<feature type="region of interest" description="Interaction with DNA" evidence="10">
    <location>
        <begin position="163"/>
        <end position="168"/>
    </location>
</feature>
<sequence length="690" mass="79204">MAKSLVIVESPAKAKTIGKFLGKNYKISASVGHVRDLPKSKMGIDIHNNYEPNYITIRGKGSLIQELKKEAKKAKKVLLATDPDREGEAISWHLAHILSIDEKEKCRIEFNEITETAIKNAIQSPRAINKNLVDAQQARRILDRLVGYSISPLLWRKVRKGLSAGRVQSVATKLICDREKEIEEFVPQEYWSISAYLKKEKSHEMLEAKFYGFGQEKVELNTKEDVDKILEKLDKNAYVVSDVKRKEKKRNPYPPFTTSSLQQEAANRLGFSTKKTMMVAQQLYEGIELKEEGSVGLVTYIRTDSTRISDEAKAKARQYIVDHFSEDYLPEEEKQYKTKKEGQDAHEAIRPTAIERTPEKIKDSLTKDQYQLYKLIWERFLASQMKSGVYDTYSVDINNNGYIFKASGSKLIFDGFLKVYTHATVSDTEIPEVSLNEKLIEEKLEPKQHFTQPPPRFTEATLVKELEEKGIGRPSTYAPTIATILSRGYVEREKKALKPTELGLIVTELLEQYFSDIVDEDFTAELEEKLDKIEEGSLHWIKVIDEFYQPFQSVLKHAEEEIEKIELAEEVTDEICEECGKQMVIKYGKFGKFLACSGYPECQHTRPLVQKIGVSCPRCEGELVERRSKKGRLFYGCINFPKCNFVTWSRPMNEKCPLCQSLLIEKNSKKGVTIQCSNKECKYKRMAEEH</sequence>
<dbReference type="OrthoDB" id="9804262at2"/>
<keyword evidence="7 10" id="KW-0799">Topoisomerase</keyword>
<dbReference type="PRINTS" id="PR00417">
    <property type="entry name" value="PRTPISMRASEI"/>
</dbReference>
<dbReference type="GO" id="GO:0003677">
    <property type="term" value="F:DNA binding"/>
    <property type="evidence" value="ECO:0007669"/>
    <property type="project" value="UniProtKB-KW"/>
</dbReference>
<dbReference type="Proteomes" id="UP000070456">
    <property type="component" value="Unassembled WGS sequence"/>
</dbReference>
<proteinExistence type="inferred from homology"/>
<dbReference type="InterPro" id="IPR028612">
    <property type="entry name" value="Topoisom_1_IA"/>
</dbReference>
<dbReference type="InterPro" id="IPR023406">
    <property type="entry name" value="Topo_IA_AS"/>
</dbReference>
<dbReference type="PANTHER" id="PTHR42785:SF1">
    <property type="entry name" value="DNA TOPOISOMERASE"/>
    <property type="match status" value="1"/>
</dbReference>
<dbReference type="GO" id="GO:0008270">
    <property type="term" value="F:zinc ion binding"/>
    <property type="evidence" value="ECO:0007669"/>
    <property type="project" value="UniProtKB-KW"/>
</dbReference>
<dbReference type="InterPro" id="IPR013826">
    <property type="entry name" value="Topo_IA_cen_sub3"/>
</dbReference>
<feature type="active site" description="O-(5'-phospho-DNA)-tyrosine intermediate" evidence="10">
    <location>
        <position position="300"/>
    </location>
</feature>
<dbReference type="GO" id="GO:0003917">
    <property type="term" value="F:DNA topoisomerase type I (single strand cut, ATP-independent) activity"/>
    <property type="evidence" value="ECO:0007669"/>
    <property type="project" value="UniProtKB-UniRule"/>
</dbReference>
<dbReference type="Gene3D" id="2.70.20.10">
    <property type="entry name" value="Topoisomerase I, domain 3"/>
    <property type="match status" value="1"/>
</dbReference>